<dbReference type="WBParaSite" id="Minc3s00052g02795">
    <property type="protein sequence ID" value="Minc3s00052g02795"/>
    <property type="gene ID" value="Minc3s00052g02795"/>
</dbReference>
<organism evidence="1 2">
    <name type="scientific">Meloidogyne incognita</name>
    <name type="common">Southern root-knot nematode worm</name>
    <name type="synonym">Oxyuris incognita</name>
    <dbReference type="NCBI Taxonomy" id="6306"/>
    <lineage>
        <taxon>Eukaryota</taxon>
        <taxon>Metazoa</taxon>
        <taxon>Ecdysozoa</taxon>
        <taxon>Nematoda</taxon>
        <taxon>Chromadorea</taxon>
        <taxon>Rhabditida</taxon>
        <taxon>Tylenchina</taxon>
        <taxon>Tylenchomorpha</taxon>
        <taxon>Tylenchoidea</taxon>
        <taxon>Meloidogynidae</taxon>
        <taxon>Meloidogyninae</taxon>
        <taxon>Meloidogyne</taxon>
        <taxon>Meloidogyne incognita group</taxon>
    </lineage>
</organism>
<name>A0A914KMV1_MELIC</name>
<sequence>MIIGLIHITPFILIFWNFVWKRRKIPPVPAPLPLLGNFMEFSAEDGIGYKAWNIIKIFMGLYTRVSLEVPVPESSGVFWFRFREPELKLDPAPLRFTNWFRANRNFFTPLTFCFFKY</sequence>
<proteinExistence type="predicted"/>
<reference evidence="2" key="1">
    <citation type="submission" date="2022-11" db="UniProtKB">
        <authorList>
            <consortium name="WormBaseParasite"/>
        </authorList>
    </citation>
    <scope>IDENTIFICATION</scope>
</reference>
<dbReference type="Proteomes" id="UP000887563">
    <property type="component" value="Unplaced"/>
</dbReference>
<evidence type="ECO:0000313" key="1">
    <source>
        <dbReference type="Proteomes" id="UP000887563"/>
    </source>
</evidence>
<dbReference type="AlphaFoldDB" id="A0A914KMV1"/>
<protein>
    <submittedName>
        <fullName evidence="2">Uncharacterized protein</fullName>
    </submittedName>
</protein>
<accession>A0A914KMV1</accession>
<keyword evidence="1" id="KW-1185">Reference proteome</keyword>
<evidence type="ECO:0000313" key="2">
    <source>
        <dbReference type="WBParaSite" id="Minc3s00052g02795"/>
    </source>
</evidence>